<keyword evidence="1 6" id="KW-0479">Metal-binding</keyword>
<keyword evidence="2 5" id="KW-0547">Nucleotide-binding</keyword>
<evidence type="ECO:0000313" key="7">
    <source>
        <dbReference type="EMBL" id="GMR35776.1"/>
    </source>
</evidence>
<dbReference type="InterPro" id="IPR011025">
    <property type="entry name" value="GproteinA_insert"/>
</dbReference>
<dbReference type="PANTHER" id="PTHR10218">
    <property type="entry name" value="GTP-BINDING PROTEIN ALPHA SUBUNIT"/>
    <property type="match status" value="1"/>
</dbReference>
<dbReference type="GO" id="GO:0001664">
    <property type="term" value="F:G protein-coupled receptor binding"/>
    <property type="evidence" value="ECO:0007669"/>
    <property type="project" value="TreeGrafter"/>
</dbReference>
<organism evidence="7 8">
    <name type="scientific">Pristionchus mayeri</name>
    <dbReference type="NCBI Taxonomy" id="1317129"/>
    <lineage>
        <taxon>Eukaryota</taxon>
        <taxon>Metazoa</taxon>
        <taxon>Ecdysozoa</taxon>
        <taxon>Nematoda</taxon>
        <taxon>Chromadorea</taxon>
        <taxon>Rhabditida</taxon>
        <taxon>Rhabditina</taxon>
        <taxon>Diplogasteromorpha</taxon>
        <taxon>Diplogasteroidea</taxon>
        <taxon>Neodiplogasteridae</taxon>
        <taxon>Pristionchus</taxon>
    </lineage>
</organism>
<dbReference type="GO" id="GO:0031683">
    <property type="term" value="F:G-protein beta/gamma-subunit complex binding"/>
    <property type="evidence" value="ECO:0007669"/>
    <property type="project" value="InterPro"/>
</dbReference>
<dbReference type="SUPFAM" id="SSF52540">
    <property type="entry name" value="P-loop containing nucleoside triphosphate hydrolases"/>
    <property type="match status" value="1"/>
</dbReference>
<feature type="non-terminal residue" evidence="7">
    <location>
        <position position="74"/>
    </location>
</feature>
<dbReference type="Gene3D" id="1.10.400.10">
    <property type="entry name" value="GI Alpha 1, domain 2-like"/>
    <property type="match status" value="1"/>
</dbReference>
<dbReference type="GO" id="GO:0046872">
    <property type="term" value="F:metal ion binding"/>
    <property type="evidence" value="ECO:0007669"/>
    <property type="project" value="UniProtKB-KW"/>
</dbReference>
<dbReference type="InterPro" id="IPR027417">
    <property type="entry name" value="P-loop_NTPase"/>
</dbReference>
<dbReference type="GO" id="GO:0005834">
    <property type="term" value="C:heterotrimeric G-protein complex"/>
    <property type="evidence" value="ECO:0007669"/>
    <property type="project" value="TreeGrafter"/>
</dbReference>
<evidence type="ECO:0000313" key="8">
    <source>
        <dbReference type="Proteomes" id="UP001328107"/>
    </source>
</evidence>
<evidence type="ECO:0000256" key="5">
    <source>
        <dbReference type="PIRSR" id="PIRSR601019-1"/>
    </source>
</evidence>
<dbReference type="Pfam" id="PF00503">
    <property type="entry name" value="G-alpha"/>
    <property type="match status" value="1"/>
</dbReference>
<reference evidence="8" key="1">
    <citation type="submission" date="2022-10" db="EMBL/GenBank/DDBJ databases">
        <title>Genome assembly of Pristionchus species.</title>
        <authorList>
            <person name="Yoshida K."/>
            <person name="Sommer R.J."/>
        </authorList>
    </citation>
    <scope>NUCLEOTIDE SEQUENCE [LARGE SCALE GENOMIC DNA]</scope>
    <source>
        <strain evidence="8">RS5460</strain>
    </source>
</reference>
<keyword evidence="6" id="KW-0460">Magnesium</keyword>
<dbReference type="GO" id="GO:0005737">
    <property type="term" value="C:cytoplasm"/>
    <property type="evidence" value="ECO:0007669"/>
    <property type="project" value="TreeGrafter"/>
</dbReference>
<gene>
    <name evidence="7" type="ORF">PMAYCL1PPCAC_05971</name>
</gene>
<dbReference type="GO" id="GO:0007188">
    <property type="term" value="P:adenylate cyclase-modulating G protein-coupled receptor signaling pathway"/>
    <property type="evidence" value="ECO:0007669"/>
    <property type="project" value="TreeGrafter"/>
</dbReference>
<evidence type="ECO:0000256" key="2">
    <source>
        <dbReference type="ARBA" id="ARBA00022741"/>
    </source>
</evidence>
<keyword evidence="4" id="KW-0807">Transducer</keyword>
<dbReference type="GO" id="GO:0003924">
    <property type="term" value="F:GTPase activity"/>
    <property type="evidence" value="ECO:0007669"/>
    <property type="project" value="InterPro"/>
</dbReference>
<evidence type="ECO:0000256" key="4">
    <source>
        <dbReference type="ARBA" id="ARBA00023224"/>
    </source>
</evidence>
<dbReference type="Proteomes" id="UP001328107">
    <property type="component" value="Unassembled WGS sequence"/>
</dbReference>
<dbReference type="EMBL" id="BTRK01000002">
    <property type="protein sequence ID" value="GMR35776.1"/>
    <property type="molecule type" value="Genomic_DNA"/>
</dbReference>
<name>A0AAN4Z7Z1_9BILA</name>
<evidence type="ECO:0008006" key="9">
    <source>
        <dbReference type="Google" id="ProtNLM"/>
    </source>
</evidence>
<dbReference type="PROSITE" id="PS51882">
    <property type="entry name" value="G_ALPHA"/>
    <property type="match status" value="1"/>
</dbReference>
<evidence type="ECO:0000256" key="1">
    <source>
        <dbReference type="ARBA" id="ARBA00022723"/>
    </source>
</evidence>
<dbReference type="AlphaFoldDB" id="A0AAN4Z7Z1"/>
<keyword evidence="8" id="KW-1185">Reference proteome</keyword>
<dbReference type="GO" id="GO:0005525">
    <property type="term" value="F:GTP binding"/>
    <property type="evidence" value="ECO:0007669"/>
    <property type="project" value="UniProtKB-KW"/>
</dbReference>
<evidence type="ECO:0000256" key="6">
    <source>
        <dbReference type="PIRSR" id="PIRSR601019-2"/>
    </source>
</evidence>
<feature type="non-terminal residue" evidence="7">
    <location>
        <position position="1"/>
    </location>
</feature>
<dbReference type="PANTHER" id="PTHR10218:SF302">
    <property type="entry name" value="GUANINE NUCLEOTIDE-BINDING PROTEIN ALPHA-5 SUBUNIT"/>
    <property type="match status" value="1"/>
</dbReference>
<comment type="caution">
    <text evidence="7">The sequence shown here is derived from an EMBL/GenBank/DDBJ whole genome shotgun (WGS) entry which is preliminary data.</text>
</comment>
<sequence length="74" mass="8401">DIDDALDEHREAEKHVVKLLLLGAAESGKSTVLKQMRLMDKKEFSTEERLFFSPLVYTNTLVAMRTILRALPGL</sequence>
<dbReference type="Gene3D" id="3.40.50.300">
    <property type="entry name" value="P-loop containing nucleotide triphosphate hydrolases"/>
    <property type="match status" value="1"/>
</dbReference>
<evidence type="ECO:0000256" key="3">
    <source>
        <dbReference type="ARBA" id="ARBA00023134"/>
    </source>
</evidence>
<feature type="binding site" evidence="6">
    <location>
        <position position="30"/>
    </location>
    <ligand>
        <name>Mg(2+)</name>
        <dbReference type="ChEBI" id="CHEBI:18420"/>
    </ligand>
</feature>
<protein>
    <recommendedName>
        <fullName evidence="9">ADP ribosylation factor</fullName>
    </recommendedName>
</protein>
<dbReference type="InterPro" id="IPR001019">
    <property type="entry name" value="Gprotein_alpha_su"/>
</dbReference>
<feature type="binding site" evidence="5">
    <location>
        <begin position="26"/>
        <end position="31"/>
    </location>
    <ligand>
        <name>GTP</name>
        <dbReference type="ChEBI" id="CHEBI:37565"/>
    </ligand>
</feature>
<proteinExistence type="predicted"/>
<accession>A0AAN4Z7Z1</accession>
<keyword evidence="3 5" id="KW-0342">GTP-binding</keyword>